<dbReference type="Proteomes" id="UP001242010">
    <property type="component" value="Chromosome"/>
</dbReference>
<dbReference type="InterPro" id="IPR001406">
    <property type="entry name" value="PsdUridine_synth_TruA"/>
</dbReference>
<dbReference type="PIRSF" id="PIRSF001430">
    <property type="entry name" value="tRNA_psdUrid_synth"/>
    <property type="match status" value="1"/>
</dbReference>
<keyword evidence="8" id="KW-1185">Reference proteome</keyword>
<gene>
    <name evidence="7" type="primary">truA_2</name>
    <name evidence="4" type="synonym">truA</name>
    <name evidence="7" type="ORF">GETHOR_18620</name>
</gene>
<comment type="function">
    <text evidence="4">Formation of pseudouridine at positions 38, 39 and 40 in the anticodon stem and loop of transfer RNAs.</text>
</comment>
<evidence type="ECO:0000256" key="2">
    <source>
        <dbReference type="ARBA" id="ARBA00022694"/>
    </source>
</evidence>
<dbReference type="Pfam" id="PF01416">
    <property type="entry name" value="PseudoU_synth_1"/>
    <property type="match status" value="1"/>
</dbReference>
<comment type="caution">
    <text evidence="4">Lacks conserved residue(s) required for the propagation of feature annotation.</text>
</comment>
<organism evidence="7 8">
    <name type="scientific">Geothrix oryzae</name>
    <dbReference type="NCBI Taxonomy" id="2927975"/>
    <lineage>
        <taxon>Bacteria</taxon>
        <taxon>Pseudomonadati</taxon>
        <taxon>Acidobacteriota</taxon>
        <taxon>Holophagae</taxon>
        <taxon>Holophagales</taxon>
        <taxon>Holophagaceae</taxon>
        <taxon>Geothrix</taxon>
    </lineage>
</organism>
<dbReference type="InterPro" id="IPR020097">
    <property type="entry name" value="PsdUridine_synth_TruA_a/b_dom"/>
</dbReference>
<keyword evidence="3 4" id="KW-0413">Isomerase</keyword>
<dbReference type="PANTHER" id="PTHR11142:SF0">
    <property type="entry name" value="TRNA PSEUDOURIDINE SYNTHASE-LIKE 1"/>
    <property type="match status" value="1"/>
</dbReference>
<dbReference type="CDD" id="cd02570">
    <property type="entry name" value="PseudoU_synth_EcTruA"/>
    <property type="match status" value="1"/>
</dbReference>
<dbReference type="RefSeq" id="WP_286353484.1">
    <property type="nucleotide sequence ID" value="NZ_AP027079.1"/>
</dbReference>
<evidence type="ECO:0000313" key="7">
    <source>
        <dbReference type="EMBL" id="BDU69761.1"/>
    </source>
</evidence>
<dbReference type="PANTHER" id="PTHR11142">
    <property type="entry name" value="PSEUDOURIDYLATE SYNTHASE"/>
    <property type="match status" value="1"/>
</dbReference>
<dbReference type="HAMAP" id="MF_00171">
    <property type="entry name" value="TruA"/>
    <property type="match status" value="1"/>
</dbReference>
<reference evidence="8" key="1">
    <citation type="journal article" date="2023" name="Int. J. Syst. Evol. Microbiol.">
        <title>Mesoterricola silvestris gen. nov., sp. nov., Mesoterricola sediminis sp. nov., Geothrix oryzae sp. nov., Geothrix edaphica sp. nov., Geothrix rubra sp. nov., and Geothrix limicola sp. nov., six novel members of Acidobacteriota isolated from soils.</title>
        <authorList>
            <person name="Itoh H."/>
            <person name="Sugisawa Y."/>
            <person name="Mise K."/>
            <person name="Xu Z."/>
            <person name="Kuniyasu M."/>
            <person name="Ushijima N."/>
            <person name="Kawano K."/>
            <person name="Kobayashi E."/>
            <person name="Shiratori Y."/>
            <person name="Masuda Y."/>
            <person name="Senoo K."/>
        </authorList>
    </citation>
    <scope>NUCLEOTIDE SEQUENCE [LARGE SCALE GENOMIC DNA]</scope>
    <source>
        <strain evidence="8">Red222</strain>
    </source>
</reference>
<comment type="catalytic activity">
    <reaction evidence="4 5">
        <text>uridine(38/39/40) in tRNA = pseudouridine(38/39/40) in tRNA</text>
        <dbReference type="Rhea" id="RHEA:22376"/>
        <dbReference type="Rhea" id="RHEA-COMP:10085"/>
        <dbReference type="Rhea" id="RHEA-COMP:10087"/>
        <dbReference type="ChEBI" id="CHEBI:65314"/>
        <dbReference type="ChEBI" id="CHEBI:65315"/>
        <dbReference type="EC" id="5.4.99.12"/>
    </reaction>
</comment>
<comment type="subunit">
    <text evidence="4">Homodimer.</text>
</comment>
<dbReference type="Gene3D" id="3.30.70.580">
    <property type="entry name" value="Pseudouridine synthase I, catalytic domain, N-terminal subdomain"/>
    <property type="match status" value="1"/>
</dbReference>
<keyword evidence="2 4" id="KW-0819">tRNA processing</keyword>
<accession>A0ABN6UYN1</accession>
<evidence type="ECO:0000256" key="1">
    <source>
        <dbReference type="ARBA" id="ARBA00009375"/>
    </source>
</evidence>
<dbReference type="InterPro" id="IPR020103">
    <property type="entry name" value="PsdUridine_synth_cat_dom_sf"/>
</dbReference>
<feature type="active site" description="Nucleophile" evidence="4">
    <location>
        <position position="53"/>
    </location>
</feature>
<proteinExistence type="inferred from homology"/>
<evidence type="ECO:0000256" key="4">
    <source>
        <dbReference type="HAMAP-Rule" id="MF_00171"/>
    </source>
</evidence>
<evidence type="ECO:0000256" key="5">
    <source>
        <dbReference type="RuleBase" id="RU003792"/>
    </source>
</evidence>
<comment type="similarity">
    <text evidence="1 4 5">Belongs to the tRNA pseudouridine synthase TruA family.</text>
</comment>
<dbReference type="EMBL" id="AP027079">
    <property type="protein sequence ID" value="BDU69761.1"/>
    <property type="molecule type" value="Genomic_DNA"/>
</dbReference>
<dbReference type="Gene3D" id="3.30.70.660">
    <property type="entry name" value="Pseudouridine synthase I, catalytic domain, C-terminal subdomain"/>
    <property type="match status" value="1"/>
</dbReference>
<evidence type="ECO:0000259" key="6">
    <source>
        <dbReference type="Pfam" id="PF01416"/>
    </source>
</evidence>
<dbReference type="EC" id="5.4.99.12" evidence="4"/>
<sequence>MAYPFFLTVAYAGAGFHGWQIQTSLRSGQGDLWKALRALDPEAPMPQGTGRTDAGVHARAQGVLVHTVRAWDPYRLLAALNAHLPRDIRVMAAKPAPEAFFPRQHAVAKRYVYRLGLGPVEDPLLAPFRWHVRQAAPLDLQAMAESVPPLLGTHDFSSFRCVECVAKTPVRTLHDLRLAPMEGGVELIFEGSSFLMHQVRIMTGTLVEVGRGRRRPDSLGALLAARDRTRAGLTAPPGGLCLEKVWYEARWGMGEPSPWGERV</sequence>
<feature type="binding site" evidence="4">
    <location>
        <position position="111"/>
    </location>
    <ligand>
        <name>substrate</name>
    </ligand>
</feature>
<dbReference type="NCBIfam" id="TIGR00071">
    <property type="entry name" value="hisT_truA"/>
    <property type="match status" value="1"/>
</dbReference>
<dbReference type="InterPro" id="IPR020094">
    <property type="entry name" value="TruA/RsuA/RluB/E/F_N"/>
</dbReference>
<dbReference type="InterPro" id="IPR020095">
    <property type="entry name" value="PsdUridine_synth_TruA_C"/>
</dbReference>
<evidence type="ECO:0000313" key="8">
    <source>
        <dbReference type="Proteomes" id="UP001242010"/>
    </source>
</evidence>
<evidence type="ECO:0000256" key="3">
    <source>
        <dbReference type="ARBA" id="ARBA00023235"/>
    </source>
</evidence>
<dbReference type="SUPFAM" id="SSF55120">
    <property type="entry name" value="Pseudouridine synthase"/>
    <property type="match status" value="1"/>
</dbReference>
<feature type="domain" description="Pseudouridine synthase I TruA alpha/beta" evidence="6">
    <location>
        <begin position="150"/>
        <end position="248"/>
    </location>
</feature>
<name>A0ABN6UYN1_9BACT</name>
<protein>
    <recommendedName>
        <fullName evidence="4">tRNA pseudouridine synthase A</fullName>
        <ecNumber evidence="4">5.4.99.12</ecNumber>
    </recommendedName>
    <alternativeName>
        <fullName evidence="4">tRNA pseudouridine(38-40) synthase</fullName>
    </alternativeName>
    <alternativeName>
        <fullName evidence="4">tRNA pseudouridylate synthase I</fullName>
    </alternativeName>
    <alternativeName>
        <fullName evidence="4">tRNA-uridine isomerase I</fullName>
    </alternativeName>
</protein>